<dbReference type="Proteomes" id="UP000095192">
    <property type="component" value="Unassembled WGS sequence"/>
</dbReference>
<keyword evidence="4" id="KW-1185">Reference proteome</keyword>
<dbReference type="Gene3D" id="2.170.270.10">
    <property type="entry name" value="SET domain"/>
    <property type="match status" value="1"/>
</dbReference>
<evidence type="ECO:0000313" key="4">
    <source>
        <dbReference type="Proteomes" id="UP000095192"/>
    </source>
</evidence>
<dbReference type="CDD" id="cd20071">
    <property type="entry name" value="SET_SMYD"/>
    <property type="match status" value="1"/>
</dbReference>
<dbReference type="VEuPathDB" id="ToxoDB:LOC34620772"/>
<evidence type="ECO:0000256" key="1">
    <source>
        <dbReference type="SAM" id="MobiDB-lite"/>
    </source>
</evidence>
<dbReference type="PANTHER" id="PTHR46455:SF5">
    <property type="entry name" value="SET AND MYND DOMAIN CONTAINING, ARTHROPOD-SPECIFIC, MEMBER 4, ISOFORM A"/>
    <property type="match status" value="1"/>
</dbReference>
<dbReference type="AlphaFoldDB" id="A0A1D3CY74"/>
<protein>
    <submittedName>
        <fullName evidence="3">Set domain-containing protein bromodomain-containing protein</fullName>
    </submittedName>
</protein>
<feature type="region of interest" description="Disordered" evidence="1">
    <location>
        <begin position="158"/>
        <end position="189"/>
    </location>
</feature>
<dbReference type="SUPFAM" id="SSF82199">
    <property type="entry name" value="SET domain"/>
    <property type="match status" value="1"/>
</dbReference>
<dbReference type="Gene3D" id="1.25.40.10">
    <property type="entry name" value="Tetratricopeptide repeat domain"/>
    <property type="match status" value="1"/>
</dbReference>
<reference evidence="3 4" key="1">
    <citation type="journal article" date="2016" name="BMC Genomics">
        <title>Comparative genomics reveals Cyclospora cayetanensis possesses coccidia-like metabolism and invasion components but unique surface antigens.</title>
        <authorList>
            <person name="Liu S."/>
            <person name="Wang L."/>
            <person name="Zheng H."/>
            <person name="Xu Z."/>
            <person name="Roellig D.M."/>
            <person name="Li N."/>
            <person name="Frace M.A."/>
            <person name="Tang K."/>
            <person name="Arrowood M.J."/>
            <person name="Moss D.M."/>
            <person name="Zhang L."/>
            <person name="Feng Y."/>
            <person name="Xiao L."/>
        </authorList>
    </citation>
    <scope>NUCLEOTIDE SEQUENCE [LARGE SCALE GENOMIC DNA]</scope>
    <source>
        <strain evidence="3 4">CHN_HEN01</strain>
    </source>
</reference>
<gene>
    <name evidence="3" type="ORF">cyc_04210</name>
</gene>
<dbReference type="FunCoup" id="A0A1D3CY74">
    <property type="interactions" value="3"/>
</dbReference>
<dbReference type="Pfam" id="PF00856">
    <property type="entry name" value="SET"/>
    <property type="match status" value="1"/>
</dbReference>
<feature type="compositionally biased region" description="Acidic residues" evidence="1">
    <location>
        <begin position="160"/>
        <end position="175"/>
    </location>
</feature>
<dbReference type="VEuPathDB" id="ToxoDB:cyc_04210"/>
<dbReference type="PANTHER" id="PTHR46455">
    <property type="entry name" value="SET AND MYND DOMAIN CONTAINING, ARTHROPOD-SPECIFIC, MEMBER 4, ISOFORM A"/>
    <property type="match status" value="1"/>
</dbReference>
<dbReference type="SMART" id="SM00317">
    <property type="entry name" value="SET"/>
    <property type="match status" value="1"/>
</dbReference>
<name>A0A1D3CY74_9EIME</name>
<comment type="caution">
    <text evidence="3">The sequence shown here is derived from an EMBL/GenBank/DDBJ whole genome shotgun (WGS) entry which is preliminary data.</text>
</comment>
<sequence length="605" mass="67876">MRRLLQGVTASTGGGYKREEVTFAEDGWARASSRKGHPYTSPAAGEEGVGAEEGQTLYPEGDYAEHDGEAEDLDYTQYYTEADGEKAAEGEGEDGDSGYLEAESPVAELEDEEAYDYSYEGAETQEGAAEDQEGTNGPYEEAEADYEDYGVDMEEKTGIEEEGDEAEASVEEEAAAEGRGEEEASQSLEPFTLSQIAQRVHVRRVEGKGRCLYTRNALAPGEVIFVERPVLVAVPSLNPELWDLLNELNGETAFELPPIWHLAALCSLTMLDEEAFNVCLDKWVPDEDSEPSQDVLRVCGYLEGDIDARLYERLLLVWRYNSFGHHTETQGLVLYNRISMMAHSCEATACWHYGEDDAFVLRSRVALNRGDEITISYIGDEELFKSTNMRREKVQGWLFTCGCSRCVDPVDKARGFRCPTCGTGSMYFKTDDEVTTSSPCSVCRTVPVDATIEQYVTFETAYADRLADTNKNDMPDAEMVYEQASRVFTRHWILFQLDTILFEGYRAAGDYESAYVHQMHRLEYVSAVLPLPSYSLAWLYEEMGDVLWSRVQAKGKPYANSRLRIAGRHFEDAYNLLYILCGPEHEYTTAAATKRNKIDELTTDV</sequence>
<organism evidence="3 4">
    <name type="scientific">Cyclospora cayetanensis</name>
    <dbReference type="NCBI Taxonomy" id="88456"/>
    <lineage>
        <taxon>Eukaryota</taxon>
        <taxon>Sar</taxon>
        <taxon>Alveolata</taxon>
        <taxon>Apicomplexa</taxon>
        <taxon>Conoidasida</taxon>
        <taxon>Coccidia</taxon>
        <taxon>Eucoccidiorida</taxon>
        <taxon>Eimeriorina</taxon>
        <taxon>Eimeriidae</taxon>
        <taxon>Cyclospora</taxon>
    </lineage>
</organism>
<evidence type="ECO:0000259" key="2">
    <source>
        <dbReference type="PROSITE" id="PS50280"/>
    </source>
</evidence>
<dbReference type="InterPro" id="IPR046341">
    <property type="entry name" value="SET_dom_sf"/>
</dbReference>
<dbReference type="EMBL" id="JROU02001522">
    <property type="protein sequence ID" value="OEH76140.1"/>
    <property type="molecule type" value="Genomic_DNA"/>
</dbReference>
<evidence type="ECO:0000313" key="3">
    <source>
        <dbReference type="EMBL" id="OEH76140.1"/>
    </source>
</evidence>
<dbReference type="InterPro" id="IPR011990">
    <property type="entry name" value="TPR-like_helical_dom_sf"/>
</dbReference>
<dbReference type="InterPro" id="IPR001214">
    <property type="entry name" value="SET_dom"/>
</dbReference>
<feature type="domain" description="SET" evidence="2">
    <location>
        <begin position="198"/>
        <end position="378"/>
    </location>
</feature>
<dbReference type="InParanoid" id="A0A1D3CY74"/>
<accession>A0A1D3CY74</accession>
<dbReference type="InterPro" id="IPR053010">
    <property type="entry name" value="SET_SmydA-8"/>
</dbReference>
<proteinExistence type="predicted"/>
<dbReference type="PROSITE" id="PS50280">
    <property type="entry name" value="SET"/>
    <property type="match status" value="1"/>
</dbReference>
<feature type="region of interest" description="Disordered" evidence="1">
    <location>
        <begin position="1"/>
        <end position="99"/>
    </location>
</feature>